<gene>
    <name evidence="3" type="ORF">EP51_31560</name>
</gene>
<dbReference type="GO" id="GO:0003677">
    <property type="term" value="F:DNA binding"/>
    <property type="evidence" value="ECO:0007669"/>
    <property type="project" value="UniProtKB-KW"/>
</dbReference>
<dbReference type="PANTHER" id="PTHR33221">
    <property type="entry name" value="WINGED HELIX-TURN-HELIX TRANSCRIPTIONAL REGULATOR, RRF2 FAMILY"/>
    <property type="match status" value="1"/>
</dbReference>
<dbReference type="AlphaFoldDB" id="A0A076EUH8"/>
<dbReference type="GO" id="GO:0003700">
    <property type="term" value="F:DNA-binding transcription factor activity"/>
    <property type="evidence" value="ECO:0007669"/>
    <property type="project" value="TreeGrafter"/>
</dbReference>
<evidence type="ECO:0000256" key="1">
    <source>
        <dbReference type="ARBA" id="ARBA00023125"/>
    </source>
</evidence>
<dbReference type="eggNOG" id="COG1959">
    <property type="taxonomic scope" value="Bacteria"/>
</dbReference>
<name>A0A076EUH8_RHOOP</name>
<dbReference type="InterPro" id="IPR036388">
    <property type="entry name" value="WH-like_DNA-bd_sf"/>
</dbReference>
<reference evidence="3 4" key="1">
    <citation type="submission" date="2014-07" db="EMBL/GenBank/DDBJ databases">
        <title>Genome Sequence of Rhodococcus opacus Strain R7, a Biodegrader of Mono- and Polycyclic Aromatic Hydrocarbons.</title>
        <authorList>
            <person name="Di Gennaro P."/>
            <person name="Zampolli J."/>
            <person name="Presti I."/>
            <person name="Cappelletti M."/>
            <person name="D'Ursi P."/>
            <person name="Orro A."/>
            <person name="Mezzelani A."/>
            <person name="Milanesi L."/>
        </authorList>
    </citation>
    <scope>NUCLEOTIDE SEQUENCE [LARGE SCALE GENOMIC DNA]</scope>
    <source>
        <strain evidence="3 4">R7</strain>
    </source>
</reference>
<dbReference type="SUPFAM" id="SSF46785">
    <property type="entry name" value="Winged helix' DNA-binding domain"/>
    <property type="match status" value="1"/>
</dbReference>
<keyword evidence="1" id="KW-0238">DNA-binding</keyword>
<evidence type="ECO:0000313" key="4">
    <source>
        <dbReference type="Proteomes" id="UP000028488"/>
    </source>
</evidence>
<dbReference type="NCBIfam" id="TIGR00738">
    <property type="entry name" value="rrf2_super"/>
    <property type="match status" value="1"/>
</dbReference>
<evidence type="ECO:0000256" key="2">
    <source>
        <dbReference type="ARBA" id="ARBA00034078"/>
    </source>
</evidence>
<dbReference type="InterPro" id="IPR036390">
    <property type="entry name" value="WH_DNA-bd_sf"/>
</dbReference>
<dbReference type="Gene3D" id="1.10.10.10">
    <property type="entry name" value="Winged helix-like DNA-binding domain superfamily/Winged helix DNA-binding domain"/>
    <property type="match status" value="1"/>
</dbReference>
<dbReference type="PANTHER" id="PTHR33221:SF4">
    <property type="entry name" value="HTH-TYPE TRANSCRIPTIONAL REPRESSOR NSRR"/>
    <property type="match status" value="1"/>
</dbReference>
<comment type="cofactor">
    <cofactor evidence="2">
        <name>[2Fe-2S] cluster</name>
        <dbReference type="ChEBI" id="CHEBI:190135"/>
    </cofactor>
</comment>
<dbReference type="InterPro" id="IPR000944">
    <property type="entry name" value="Tscrpt_reg_Rrf2"/>
</dbReference>
<dbReference type="PROSITE" id="PS51197">
    <property type="entry name" value="HTH_RRF2_2"/>
    <property type="match status" value="1"/>
</dbReference>
<dbReference type="RefSeq" id="WP_037230768.1">
    <property type="nucleotide sequence ID" value="NZ_CP008947.1"/>
</dbReference>
<organism evidence="3 4">
    <name type="scientific">Rhodococcus opacus</name>
    <name type="common">Nocardia opaca</name>
    <dbReference type="NCBI Taxonomy" id="37919"/>
    <lineage>
        <taxon>Bacteria</taxon>
        <taxon>Bacillati</taxon>
        <taxon>Actinomycetota</taxon>
        <taxon>Actinomycetes</taxon>
        <taxon>Mycobacteriales</taxon>
        <taxon>Nocardiaceae</taxon>
        <taxon>Rhodococcus</taxon>
    </lineage>
</organism>
<dbReference type="Pfam" id="PF02082">
    <property type="entry name" value="Rrf2"/>
    <property type="match status" value="1"/>
</dbReference>
<dbReference type="GO" id="GO:0005829">
    <property type="term" value="C:cytosol"/>
    <property type="evidence" value="ECO:0007669"/>
    <property type="project" value="TreeGrafter"/>
</dbReference>
<accession>A0A076EUH8</accession>
<proteinExistence type="predicted"/>
<protein>
    <submittedName>
        <fullName evidence="3">Transcriptional regulator</fullName>
    </submittedName>
</protein>
<dbReference type="Proteomes" id="UP000028488">
    <property type="component" value="Chromosome"/>
</dbReference>
<evidence type="ECO:0000313" key="3">
    <source>
        <dbReference type="EMBL" id="AII08923.1"/>
    </source>
</evidence>
<sequence>MQLTQFTDLGLRVVMRLAVAGDGERPGSRAIAEELSVSYTHAAKVITRLGELGIVDARRGRAGGLAITELGRTASVGWLARRLEGNAEVVDCDGAQPCPLRSGCLLRSALRRAQNAFFESLDALTIEDLTRSPTGTVLLALPRVTAATTSQISRTIGE</sequence>
<dbReference type="EMBL" id="CP008947">
    <property type="protein sequence ID" value="AII08923.1"/>
    <property type="molecule type" value="Genomic_DNA"/>
</dbReference>